<reference evidence="1 2" key="1">
    <citation type="submission" date="2018-06" db="EMBL/GenBank/DDBJ databases">
        <title>Genomic Encyclopedia of Archaeal and Bacterial Type Strains, Phase II (KMG-II): from individual species to whole genera.</title>
        <authorList>
            <person name="Goeker M."/>
        </authorList>
    </citation>
    <scope>NUCLEOTIDE SEQUENCE [LARGE SCALE GENOMIC DNA]</scope>
    <source>
        <strain evidence="1 2">ATCC BAA-1881</strain>
    </source>
</reference>
<proteinExistence type="predicted"/>
<name>A0A326U501_THEHA</name>
<sequence>MDCNEEGARSLGRTSTRQARSCDALARVWEARLPPLTLFLRCRASFAQGSSVLGNILLVAFPFSVDRKESAFFLERLGYRPESKQGERHGCE</sequence>
<comment type="caution">
    <text evidence="1">The sequence shown here is derived from an EMBL/GenBank/DDBJ whole genome shotgun (WGS) entry which is preliminary data.</text>
</comment>
<gene>
    <name evidence="1" type="ORF">EI42_05883</name>
</gene>
<dbReference type="Proteomes" id="UP000248806">
    <property type="component" value="Unassembled WGS sequence"/>
</dbReference>
<organism evidence="1 2">
    <name type="scientific">Thermosporothrix hazakensis</name>
    <dbReference type="NCBI Taxonomy" id="644383"/>
    <lineage>
        <taxon>Bacteria</taxon>
        <taxon>Bacillati</taxon>
        <taxon>Chloroflexota</taxon>
        <taxon>Ktedonobacteria</taxon>
        <taxon>Ktedonobacterales</taxon>
        <taxon>Thermosporotrichaceae</taxon>
        <taxon>Thermosporothrix</taxon>
    </lineage>
</organism>
<protein>
    <submittedName>
        <fullName evidence="1">Uncharacterized protein</fullName>
    </submittedName>
</protein>
<keyword evidence="2" id="KW-1185">Reference proteome</keyword>
<accession>A0A326U501</accession>
<evidence type="ECO:0000313" key="2">
    <source>
        <dbReference type="Proteomes" id="UP000248806"/>
    </source>
</evidence>
<dbReference type="AlphaFoldDB" id="A0A326U501"/>
<dbReference type="EMBL" id="QKUF01000041">
    <property type="protein sequence ID" value="PZW20737.1"/>
    <property type="molecule type" value="Genomic_DNA"/>
</dbReference>
<evidence type="ECO:0000313" key="1">
    <source>
        <dbReference type="EMBL" id="PZW20737.1"/>
    </source>
</evidence>